<dbReference type="AlphaFoldDB" id="A0A9D1JL00"/>
<comment type="caution">
    <text evidence="2">The sequence shown here is derived from an EMBL/GenBank/DDBJ whole genome shotgun (WGS) entry which is preliminary data.</text>
</comment>
<dbReference type="PANTHER" id="PTHR33490">
    <property type="entry name" value="BLR5614 PROTEIN-RELATED"/>
    <property type="match status" value="1"/>
</dbReference>
<evidence type="ECO:0000313" key="3">
    <source>
        <dbReference type="Proteomes" id="UP000823935"/>
    </source>
</evidence>
<gene>
    <name evidence="2" type="ORF">IAB44_13880</name>
</gene>
<dbReference type="InterPro" id="IPR002931">
    <property type="entry name" value="Transglutaminase-like"/>
</dbReference>
<evidence type="ECO:0000259" key="1">
    <source>
        <dbReference type="SMART" id="SM00460"/>
    </source>
</evidence>
<accession>A0A9D1JL00</accession>
<dbReference type="Gene3D" id="3.10.620.30">
    <property type="match status" value="1"/>
</dbReference>
<name>A0A9D1JL00_9FIRM</name>
<reference evidence="2" key="2">
    <citation type="journal article" date="2021" name="PeerJ">
        <title>Extensive microbial diversity within the chicken gut microbiome revealed by metagenomics and culture.</title>
        <authorList>
            <person name="Gilroy R."/>
            <person name="Ravi A."/>
            <person name="Getino M."/>
            <person name="Pursley I."/>
            <person name="Horton D.L."/>
            <person name="Alikhan N.F."/>
            <person name="Baker D."/>
            <person name="Gharbi K."/>
            <person name="Hall N."/>
            <person name="Watson M."/>
            <person name="Adriaenssens E.M."/>
            <person name="Foster-Nyarko E."/>
            <person name="Jarju S."/>
            <person name="Secka A."/>
            <person name="Antonio M."/>
            <person name="Oren A."/>
            <person name="Chaudhuri R.R."/>
            <person name="La Ragione R."/>
            <person name="Hildebrand F."/>
            <person name="Pallen M.J."/>
        </authorList>
    </citation>
    <scope>NUCLEOTIDE SEQUENCE</scope>
    <source>
        <strain evidence="2">CHK190-19873</strain>
    </source>
</reference>
<dbReference type="Pfam" id="PF01841">
    <property type="entry name" value="Transglut_core"/>
    <property type="match status" value="1"/>
</dbReference>
<feature type="domain" description="Transglutaminase-like" evidence="1">
    <location>
        <begin position="155"/>
        <end position="213"/>
    </location>
</feature>
<dbReference type="EMBL" id="DVIQ01000091">
    <property type="protein sequence ID" value="HIS32612.1"/>
    <property type="molecule type" value="Genomic_DNA"/>
</dbReference>
<reference evidence="2" key="1">
    <citation type="submission" date="2020-10" db="EMBL/GenBank/DDBJ databases">
        <authorList>
            <person name="Gilroy R."/>
        </authorList>
    </citation>
    <scope>NUCLEOTIDE SEQUENCE</scope>
    <source>
        <strain evidence="2">CHK190-19873</strain>
    </source>
</reference>
<dbReference type="SUPFAM" id="SSF54001">
    <property type="entry name" value="Cysteine proteinases"/>
    <property type="match status" value="1"/>
</dbReference>
<dbReference type="InterPro" id="IPR013589">
    <property type="entry name" value="Bac_transglu_N"/>
</dbReference>
<dbReference type="SMART" id="SM00460">
    <property type="entry name" value="TGc"/>
    <property type="match status" value="1"/>
</dbReference>
<organism evidence="2 3">
    <name type="scientific">Candidatus Limivivens intestinipullorum</name>
    <dbReference type="NCBI Taxonomy" id="2840858"/>
    <lineage>
        <taxon>Bacteria</taxon>
        <taxon>Bacillati</taxon>
        <taxon>Bacillota</taxon>
        <taxon>Clostridia</taxon>
        <taxon>Lachnospirales</taxon>
        <taxon>Lachnospiraceae</taxon>
        <taxon>Lachnospiraceae incertae sedis</taxon>
        <taxon>Candidatus Limivivens</taxon>
    </lineage>
</organism>
<dbReference type="InterPro" id="IPR038765">
    <property type="entry name" value="Papain-like_cys_pep_sf"/>
</dbReference>
<sequence length="258" mass="28893">MKRLKFINRMELSFDKPVSGHAYALRCIPRTDSAQKIETLLSRVTPSGISKAVKDGFGNLVYTGSCAVPHTAFGYEIKGTALVDQNRREREACHPMYRYATLLTGWGPCLESFYETHKTAGRAAFEMACSFMQAIYDEFVYAPGATDIHTAAETAMAQGKGVCQDYTHIFLALCRKAGIPARYVAGMMIGEGATHAWAELYLDGVWRGFDPTHNRFVDDVYIKLAHGRDYRDCILERGTFWGNAVQKQKIYVSVEDIT</sequence>
<evidence type="ECO:0000313" key="2">
    <source>
        <dbReference type="EMBL" id="HIS32612.1"/>
    </source>
</evidence>
<dbReference type="Proteomes" id="UP000823935">
    <property type="component" value="Unassembled WGS sequence"/>
</dbReference>
<protein>
    <submittedName>
        <fullName evidence="2">Transglutaminase family protein</fullName>
    </submittedName>
</protein>
<proteinExistence type="predicted"/>
<dbReference type="PANTHER" id="PTHR33490:SF6">
    <property type="entry name" value="SLL1049 PROTEIN"/>
    <property type="match status" value="1"/>
</dbReference>
<dbReference type="Pfam" id="PF08379">
    <property type="entry name" value="Bact_transglu_N"/>
    <property type="match status" value="1"/>
</dbReference>